<evidence type="ECO:0000256" key="3">
    <source>
        <dbReference type="ARBA" id="ARBA00011881"/>
    </source>
</evidence>
<comment type="caution">
    <text evidence="7">The sequence shown here is derived from an EMBL/GenBank/DDBJ whole genome shotgun (WGS) entry which is preliminary data.</text>
</comment>
<evidence type="ECO:0000313" key="7">
    <source>
        <dbReference type="EMBL" id="MDY0883354.1"/>
    </source>
</evidence>
<organism evidence="7 8">
    <name type="scientific">Dongia soli</name>
    <dbReference type="NCBI Taxonomy" id="600628"/>
    <lineage>
        <taxon>Bacteria</taxon>
        <taxon>Pseudomonadati</taxon>
        <taxon>Pseudomonadota</taxon>
        <taxon>Alphaproteobacteria</taxon>
        <taxon>Rhodospirillales</taxon>
        <taxon>Dongiaceae</taxon>
        <taxon>Dongia</taxon>
    </lineage>
</organism>
<comment type="similarity">
    <text evidence="2 5">Belongs to the threonine aldolase family.</text>
</comment>
<evidence type="ECO:0000259" key="6">
    <source>
        <dbReference type="Pfam" id="PF01212"/>
    </source>
</evidence>
<keyword evidence="4 5" id="KW-0663">Pyridoxal phosphate</keyword>
<dbReference type="Gene3D" id="3.40.640.10">
    <property type="entry name" value="Type I PLP-dependent aspartate aminotransferase-like (Major domain)"/>
    <property type="match status" value="1"/>
</dbReference>
<accession>A0ABU5EBC3</accession>
<dbReference type="SUPFAM" id="SSF53383">
    <property type="entry name" value="PLP-dependent transferases"/>
    <property type="match status" value="1"/>
</dbReference>
<comment type="cofactor">
    <cofactor evidence="1 5">
        <name>pyridoxal 5'-phosphate</name>
        <dbReference type="ChEBI" id="CHEBI:597326"/>
    </cofactor>
</comment>
<dbReference type="InterPro" id="IPR015424">
    <property type="entry name" value="PyrdxlP-dep_Trfase"/>
</dbReference>
<dbReference type="Proteomes" id="UP001279642">
    <property type="component" value="Unassembled WGS sequence"/>
</dbReference>
<comment type="subunit">
    <text evidence="3">Homotetramer.</text>
</comment>
<sequence length="348" mass="37239">MNFCSDNVAGVTPEILAAIETANRDAAARPYGNDAWTKRVEQHLTAIFERPVVAFPVISGTAANALSLSVMTPPYGVVYCHDEAHIAVDECGAPEMYTGGAKLRPISGADGKIPVDALAKVLANSCAGDVHRVQPAALSLTQATEAGTVYKPAEVAALCALAKQHGLKTHMDGSRFANAVAHLNISPAELTWKAGIDVLSFGASKNGALAAEAVVFFDEKLAETFGFRRKRAGHLISKMRFLSAQLDAYLTDGLWLKLARHANSMAQRLVQGLTALPGVKLLYPVEANEIFIQLPVPTVAALREAGFEFYDWPDSEPGTIRLVTAFNTQQTAVDHFIDTARRLSNVAA</sequence>
<dbReference type="EC" id="4.1.2.48" evidence="5"/>
<dbReference type="InterPro" id="IPR026273">
    <property type="entry name" value="Low_specificity_L-TA_bact"/>
</dbReference>
<proteinExistence type="inferred from homology"/>
<evidence type="ECO:0000256" key="5">
    <source>
        <dbReference type="PIRNR" id="PIRNR038940"/>
    </source>
</evidence>
<dbReference type="InterPro" id="IPR001597">
    <property type="entry name" value="ArAA_b-elim_lyase/Thr_aldolase"/>
</dbReference>
<evidence type="ECO:0000313" key="8">
    <source>
        <dbReference type="Proteomes" id="UP001279642"/>
    </source>
</evidence>
<evidence type="ECO:0000256" key="4">
    <source>
        <dbReference type="ARBA" id="ARBA00022898"/>
    </source>
</evidence>
<feature type="domain" description="Aromatic amino acid beta-eliminating lyase/threonine aldolase" evidence="6">
    <location>
        <begin position="3"/>
        <end position="293"/>
    </location>
</feature>
<keyword evidence="5" id="KW-0456">Lyase</keyword>
<comment type="function">
    <text evidence="5">Catalyzes the cleavage of L-allo-threonine and L-threonine to glycine and acetaldehyde.</text>
</comment>
<keyword evidence="8" id="KW-1185">Reference proteome</keyword>
<comment type="catalytic activity">
    <reaction evidence="5">
        <text>L-threonine = acetaldehyde + glycine</text>
        <dbReference type="Rhea" id="RHEA:19625"/>
        <dbReference type="ChEBI" id="CHEBI:15343"/>
        <dbReference type="ChEBI" id="CHEBI:57305"/>
        <dbReference type="ChEBI" id="CHEBI:57926"/>
        <dbReference type="EC" id="4.1.2.48"/>
    </reaction>
</comment>
<dbReference type="InterPro" id="IPR015422">
    <property type="entry name" value="PyrdxlP-dep_Trfase_small"/>
</dbReference>
<dbReference type="PANTHER" id="PTHR48097:SF5">
    <property type="entry name" value="LOW SPECIFICITY L-THREONINE ALDOLASE"/>
    <property type="match status" value="1"/>
</dbReference>
<dbReference type="InterPro" id="IPR015421">
    <property type="entry name" value="PyrdxlP-dep_Trfase_major"/>
</dbReference>
<protein>
    <recommendedName>
        <fullName evidence="5">L-threonine aldolase</fullName>
        <ecNumber evidence="5">4.1.2.48</ecNumber>
    </recommendedName>
</protein>
<dbReference type="RefSeq" id="WP_320508392.1">
    <property type="nucleotide sequence ID" value="NZ_JAXCLW010000002.1"/>
</dbReference>
<gene>
    <name evidence="7" type="ORF">SMD27_10905</name>
</gene>
<dbReference type="EMBL" id="JAXCLW010000002">
    <property type="protein sequence ID" value="MDY0883354.1"/>
    <property type="molecule type" value="Genomic_DNA"/>
</dbReference>
<reference evidence="7 8" key="1">
    <citation type="journal article" date="2016" name="Antonie Van Leeuwenhoek">
        <title>Dongia soli sp. nov., isolated from soil from Dokdo, Korea.</title>
        <authorList>
            <person name="Kim D.U."/>
            <person name="Lee H."/>
            <person name="Kim H."/>
            <person name="Kim S.G."/>
            <person name="Ka J.O."/>
        </authorList>
    </citation>
    <scope>NUCLEOTIDE SEQUENCE [LARGE SCALE GENOMIC DNA]</scope>
    <source>
        <strain evidence="7 8">D78</strain>
    </source>
</reference>
<dbReference type="PIRSF" id="PIRSF038940">
    <property type="entry name" value="Low_specificity_LTA"/>
    <property type="match status" value="1"/>
</dbReference>
<name>A0ABU5EBC3_9PROT</name>
<dbReference type="Gene3D" id="3.90.1150.10">
    <property type="entry name" value="Aspartate Aminotransferase, domain 1"/>
    <property type="match status" value="1"/>
</dbReference>
<comment type="catalytic activity">
    <reaction evidence="5">
        <text>L-allo-threonine = acetaldehyde + glycine</text>
        <dbReference type="Rhea" id="RHEA:26209"/>
        <dbReference type="ChEBI" id="CHEBI:15343"/>
        <dbReference type="ChEBI" id="CHEBI:57305"/>
        <dbReference type="ChEBI" id="CHEBI:58585"/>
        <dbReference type="EC" id="4.1.2.48"/>
    </reaction>
</comment>
<dbReference type="CDD" id="cd06502">
    <property type="entry name" value="TA_like"/>
    <property type="match status" value="1"/>
</dbReference>
<dbReference type="Pfam" id="PF01212">
    <property type="entry name" value="Beta_elim_lyase"/>
    <property type="match status" value="1"/>
</dbReference>
<evidence type="ECO:0000256" key="2">
    <source>
        <dbReference type="ARBA" id="ARBA00006966"/>
    </source>
</evidence>
<evidence type="ECO:0000256" key="1">
    <source>
        <dbReference type="ARBA" id="ARBA00001933"/>
    </source>
</evidence>
<dbReference type="PANTHER" id="PTHR48097">
    <property type="entry name" value="L-THREONINE ALDOLASE-RELATED"/>
    <property type="match status" value="1"/>
</dbReference>